<evidence type="ECO:0000313" key="2">
    <source>
        <dbReference type="Proteomes" id="UP000050761"/>
    </source>
</evidence>
<sequence>MFEPQHPVGNLSAYNDLMTSSAIEPMTSMHKSMNGSAANVSSNNRLEDVLRSSIGSVDSWISSFENLMTSSFHGVMRDSVYSTTSDGNSTVTRDREDSNAATLVASLTDSEDEGTPLVLTPVPSEEQSKLSWYLSVRISHSAVFGTAGEITRNVRLLVLEKKAVQESVAA</sequence>
<name>A0A183FTL3_HELPZ</name>
<dbReference type="OrthoDB" id="10604816at2759"/>
<dbReference type="AlphaFoldDB" id="A0A183FTL3"/>
<protein>
    <submittedName>
        <fullName evidence="3">VASt domain-containing protein</fullName>
    </submittedName>
</protein>
<evidence type="ECO:0000313" key="3">
    <source>
        <dbReference type="WBParaSite" id="HPBE_0001142401-mRNA-1"/>
    </source>
</evidence>
<dbReference type="WBParaSite" id="HPBE_0001142401-mRNA-1">
    <property type="protein sequence ID" value="HPBE_0001142401-mRNA-1"/>
    <property type="gene ID" value="HPBE_0001142401"/>
</dbReference>
<evidence type="ECO:0000313" key="1">
    <source>
        <dbReference type="EMBL" id="VDO88557.1"/>
    </source>
</evidence>
<dbReference type="Proteomes" id="UP000050761">
    <property type="component" value="Unassembled WGS sequence"/>
</dbReference>
<reference evidence="1 2" key="1">
    <citation type="submission" date="2018-11" db="EMBL/GenBank/DDBJ databases">
        <authorList>
            <consortium name="Pathogen Informatics"/>
        </authorList>
    </citation>
    <scope>NUCLEOTIDE SEQUENCE [LARGE SCALE GENOMIC DNA]</scope>
</reference>
<accession>A0A3P7ZW59</accession>
<organism evidence="2 3">
    <name type="scientific">Heligmosomoides polygyrus</name>
    <name type="common">Parasitic roundworm</name>
    <dbReference type="NCBI Taxonomy" id="6339"/>
    <lineage>
        <taxon>Eukaryota</taxon>
        <taxon>Metazoa</taxon>
        <taxon>Ecdysozoa</taxon>
        <taxon>Nematoda</taxon>
        <taxon>Chromadorea</taxon>
        <taxon>Rhabditida</taxon>
        <taxon>Rhabditina</taxon>
        <taxon>Rhabditomorpha</taxon>
        <taxon>Strongyloidea</taxon>
        <taxon>Heligmosomidae</taxon>
        <taxon>Heligmosomoides</taxon>
    </lineage>
</organism>
<proteinExistence type="predicted"/>
<reference evidence="3" key="2">
    <citation type="submission" date="2019-09" db="UniProtKB">
        <authorList>
            <consortium name="WormBaseParasite"/>
        </authorList>
    </citation>
    <scope>IDENTIFICATION</scope>
</reference>
<accession>A0A183FTL3</accession>
<dbReference type="EMBL" id="UZAH01027100">
    <property type="protein sequence ID" value="VDO88557.1"/>
    <property type="molecule type" value="Genomic_DNA"/>
</dbReference>
<keyword evidence="2" id="KW-1185">Reference proteome</keyword>
<gene>
    <name evidence="1" type="ORF">HPBE_LOCUS11425</name>
</gene>